<sequence>MNYCPLGHVMTISDGANCGCHPDAACSIPVYSCRDCGHTDYGDNEHAKLVKYLCAEHRACKAKAPPMEGLLLTREEFFALPEYSASYPDGVAEGKRWRRHDGIHDPACKEPNWIIGEYVKAQEGWIRRWYIPALVPDDVMKNLREAK</sequence>
<dbReference type="EMBL" id="JAUSUW010000010">
    <property type="protein sequence ID" value="MDQ0422377.1"/>
    <property type="molecule type" value="Genomic_DNA"/>
</dbReference>
<gene>
    <name evidence="1" type="ORF">J2045_003425</name>
</gene>
<dbReference type="RefSeq" id="WP_307374866.1">
    <property type="nucleotide sequence ID" value="NZ_JAUSUW010000010.1"/>
</dbReference>
<reference evidence="1 2" key="1">
    <citation type="submission" date="2023-07" db="EMBL/GenBank/DDBJ databases">
        <title>Genomic Encyclopedia of Type Strains, Phase IV (KMG-IV): sequencing the most valuable type-strain genomes for metagenomic binning, comparative biology and taxonomic classification.</title>
        <authorList>
            <person name="Goeker M."/>
        </authorList>
    </citation>
    <scope>NUCLEOTIDE SEQUENCE [LARGE SCALE GENOMIC DNA]</scope>
    <source>
        <strain evidence="1 2">DSM 1111</strain>
    </source>
</reference>
<evidence type="ECO:0000313" key="1">
    <source>
        <dbReference type="EMBL" id="MDQ0422377.1"/>
    </source>
</evidence>
<comment type="caution">
    <text evidence="1">The sequence shown here is derived from an EMBL/GenBank/DDBJ whole genome shotgun (WGS) entry which is preliminary data.</text>
</comment>
<proteinExistence type="predicted"/>
<organism evidence="1 2">
    <name type="scientific">Peteryoungia aggregata LMG 23059</name>
    <dbReference type="NCBI Taxonomy" id="1368425"/>
    <lineage>
        <taxon>Bacteria</taxon>
        <taxon>Pseudomonadati</taxon>
        <taxon>Pseudomonadota</taxon>
        <taxon>Alphaproteobacteria</taxon>
        <taxon>Hyphomicrobiales</taxon>
        <taxon>Rhizobiaceae</taxon>
        <taxon>Peteryoungia</taxon>
    </lineage>
</organism>
<protein>
    <submittedName>
        <fullName evidence="1">Uncharacterized protein</fullName>
    </submittedName>
</protein>
<dbReference type="Proteomes" id="UP001238496">
    <property type="component" value="Unassembled WGS sequence"/>
</dbReference>
<accession>A0ABU0GCN4</accession>
<name>A0ABU0GCN4_9HYPH</name>
<keyword evidence="2" id="KW-1185">Reference proteome</keyword>
<evidence type="ECO:0000313" key="2">
    <source>
        <dbReference type="Proteomes" id="UP001238496"/>
    </source>
</evidence>